<reference evidence="5 6" key="1">
    <citation type="submission" date="2024-11" db="EMBL/GenBank/DDBJ databases">
        <title>A near-complete genome assembly of Cinchona calisaya.</title>
        <authorList>
            <person name="Lian D.C."/>
            <person name="Zhao X.W."/>
            <person name="Wei L."/>
        </authorList>
    </citation>
    <scope>NUCLEOTIDE SEQUENCE [LARGE SCALE GENOMIC DNA]</scope>
    <source>
        <tissue evidence="5">Nenye</tissue>
    </source>
</reference>
<dbReference type="InterPro" id="IPR050587">
    <property type="entry name" value="GNT1/Glycosyltrans_8"/>
</dbReference>
<dbReference type="AlphaFoldDB" id="A0ABD3B431"/>
<dbReference type="EC" id="2.4.1.-" evidence="4"/>
<organism evidence="5 6">
    <name type="scientific">Cinchona calisaya</name>
    <dbReference type="NCBI Taxonomy" id="153742"/>
    <lineage>
        <taxon>Eukaryota</taxon>
        <taxon>Viridiplantae</taxon>
        <taxon>Streptophyta</taxon>
        <taxon>Embryophyta</taxon>
        <taxon>Tracheophyta</taxon>
        <taxon>Spermatophyta</taxon>
        <taxon>Magnoliopsida</taxon>
        <taxon>eudicotyledons</taxon>
        <taxon>Gunneridae</taxon>
        <taxon>Pentapetalae</taxon>
        <taxon>asterids</taxon>
        <taxon>lamiids</taxon>
        <taxon>Gentianales</taxon>
        <taxon>Rubiaceae</taxon>
        <taxon>Cinchonoideae</taxon>
        <taxon>Cinchoneae</taxon>
        <taxon>Cinchona</taxon>
    </lineage>
</organism>
<evidence type="ECO:0000256" key="1">
    <source>
        <dbReference type="ARBA" id="ARBA00022676"/>
    </source>
</evidence>
<evidence type="ECO:0000256" key="3">
    <source>
        <dbReference type="ARBA" id="ARBA00023211"/>
    </source>
</evidence>
<sequence>MGSNDNNVFVEGALIKGTKNSEGGHNYPPNRAYVTFLAGDGDYVKGAVGLAKGLRKVKTAYPLVVAVLPDVPENHRAMLINQGCIIREIEFVYPPDSDTQFAREDFGVNYSKLRLWKFVEYSKMIYLDADIQVYGNIDHLFDLPDGSFYAAPDSFCETPCQSCPDKVSWPQELGPKPPLYFNAGMFVFEPSLCTHDRLSEALKVTPRTQFAEQDFLNVFFRDICQPLPPIYNFLIVMWWRHPDLVDHDNVKVLHYCASAESKPWRFTANEIENLDSEDMKMLVKKWWDVYNDESLDSQNDFVHNKPDQLAKHSTAALSEVGVVHYVANPSAA</sequence>
<dbReference type="SUPFAM" id="SSF53448">
    <property type="entry name" value="Nucleotide-diphospho-sugar transferases"/>
    <property type="match status" value="1"/>
</dbReference>
<comment type="caution">
    <text evidence="5">The sequence shown here is derived from an EMBL/GenBank/DDBJ whole genome shotgun (WGS) entry which is preliminary data.</text>
</comment>
<evidence type="ECO:0000256" key="2">
    <source>
        <dbReference type="ARBA" id="ARBA00022679"/>
    </source>
</evidence>
<dbReference type="Proteomes" id="UP001630127">
    <property type="component" value="Unassembled WGS sequence"/>
</dbReference>
<dbReference type="PANTHER" id="PTHR11183">
    <property type="entry name" value="GLYCOGENIN SUBFAMILY MEMBER"/>
    <property type="match status" value="1"/>
</dbReference>
<evidence type="ECO:0000313" key="5">
    <source>
        <dbReference type="EMBL" id="KAL3538312.1"/>
    </source>
</evidence>
<accession>A0ABD3B431</accession>
<gene>
    <name evidence="5" type="ORF">ACH5RR_001678</name>
</gene>
<dbReference type="CDD" id="cd02537">
    <property type="entry name" value="GT8_Glycogenin"/>
    <property type="match status" value="1"/>
</dbReference>
<dbReference type="EMBL" id="JBJUIK010000001">
    <property type="protein sequence ID" value="KAL3538312.1"/>
    <property type="molecule type" value="Genomic_DNA"/>
</dbReference>
<evidence type="ECO:0000313" key="6">
    <source>
        <dbReference type="Proteomes" id="UP001630127"/>
    </source>
</evidence>
<protein>
    <recommendedName>
        <fullName evidence="4">Hexosyltransferase</fullName>
        <ecNumber evidence="4">2.4.1.-</ecNumber>
    </recommendedName>
</protein>
<evidence type="ECO:0000256" key="4">
    <source>
        <dbReference type="RuleBase" id="RU362027"/>
    </source>
</evidence>
<keyword evidence="1" id="KW-0328">Glycosyltransferase</keyword>
<dbReference type="InterPro" id="IPR029044">
    <property type="entry name" value="Nucleotide-diphossugar_trans"/>
</dbReference>
<dbReference type="Pfam" id="PF01501">
    <property type="entry name" value="Glyco_transf_8"/>
    <property type="match status" value="1"/>
</dbReference>
<keyword evidence="3" id="KW-0464">Manganese</keyword>
<dbReference type="InterPro" id="IPR002495">
    <property type="entry name" value="Glyco_trans_8"/>
</dbReference>
<name>A0ABD3B431_9GENT</name>
<keyword evidence="6" id="KW-1185">Reference proteome</keyword>
<dbReference type="Gene3D" id="3.90.550.10">
    <property type="entry name" value="Spore Coat Polysaccharide Biosynthesis Protein SpsA, Chain A"/>
    <property type="match status" value="1"/>
</dbReference>
<keyword evidence="2" id="KW-0808">Transferase</keyword>
<comment type="similarity">
    <text evidence="4">Belongs to the glycosyltransferase 8 family.</text>
</comment>
<dbReference type="GO" id="GO:0016757">
    <property type="term" value="F:glycosyltransferase activity"/>
    <property type="evidence" value="ECO:0007669"/>
    <property type="project" value="UniProtKB-KW"/>
</dbReference>
<proteinExistence type="inferred from homology"/>